<feature type="compositionally biased region" description="Low complexity" evidence="1">
    <location>
        <begin position="43"/>
        <end position="54"/>
    </location>
</feature>
<feature type="region of interest" description="Disordered" evidence="1">
    <location>
        <begin position="43"/>
        <end position="76"/>
    </location>
</feature>
<protein>
    <submittedName>
        <fullName evidence="2">Uncharacterized protein</fullName>
    </submittedName>
</protein>
<organism evidence="2 3">
    <name type="scientific">Vreelandella olivaria</name>
    <dbReference type="NCBI Taxonomy" id="390919"/>
    <lineage>
        <taxon>Bacteria</taxon>
        <taxon>Pseudomonadati</taxon>
        <taxon>Pseudomonadota</taxon>
        <taxon>Gammaproteobacteria</taxon>
        <taxon>Oceanospirillales</taxon>
        <taxon>Halomonadaceae</taxon>
        <taxon>Vreelandella</taxon>
    </lineage>
</organism>
<name>A0ABM7GGD0_9GAMM</name>
<reference evidence="3" key="1">
    <citation type="journal article" date="2019" name="Microbiol. Resour. Announc.">
        <title>Complete Genome Sequence of Halomonas olivaria, a Moderately Halophilic Bacterium Isolated from Olive Processing Effluents, Obtained by Nanopore Sequencing.</title>
        <authorList>
            <person name="Nagata S."/>
            <person name="Ii K.M."/>
            <person name="Tsukimi T."/>
            <person name="Miura M.C."/>
            <person name="Galipon J."/>
            <person name="Arakawa K."/>
        </authorList>
    </citation>
    <scope>NUCLEOTIDE SEQUENCE [LARGE SCALE GENOMIC DNA]</scope>
    <source>
        <strain evidence="3">TYRC17</strain>
    </source>
</reference>
<evidence type="ECO:0000313" key="2">
    <source>
        <dbReference type="EMBL" id="BBI49644.1"/>
    </source>
</evidence>
<dbReference type="EMBL" id="AP019416">
    <property type="protein sequence ID" value="BBI49644.1"/>
    <property type="molecule type" value="Genomic_DNA"/>
</dbReference>
<evidence type="ECO:0000256" key="1">
    <source>
        <dbReference type="SAM" id="MobiDB-lite"/>
    </source>
</evidence>
<keyword evidence="3" id="KW-1185">Reference proteome</keyword>
<proteinExistence type="predicted"/>
<accession>A0ABM7GGD0</accession>
<sequence length="76" mass="8097">MLWEVTSAGEQMYPAGSLKGRELKLPPTKGRYQAGSLLWEAASAGEGATGTPSSDETGSLNSRELKLPHNCLPHTQ</sequence>
<gene>
    <name evidence="2" type="ORF">HORIV_20650</name>
</gene>
<evidence type="ECO:0000313" key="3">
    <source>
        <dbReference type="Proteomes" id="UP000289555"/>
    </source>
</evidence>
<dbReference type="Proteomes" id="UP000289555">
    <property type="component" value="Chromosome"/>
</dbReference>